<evidence type="ECO:0000256" key="6">
    <source>
        <dbReference type="ARBA" id="ARBA00022741"/>
    </source>
</evidence>
<dbReference type="FunFam" id="3.20.180.20:FF:000001">
    <property type="entry name" value="Dynein axonemal heavy chain 5"/>
    <property type="match status" value="1"/>
</dbReference>
<dbReference type="InterPro" id="IPR035699">
    <property type="entry name" value="AAA_6"/>
</dbReference>
<dbReference type="EMBL" id="VWZY01008018">
    <property type="protein sequence ID" value="NXI55739.1"/>
    <property type="molecule type" value="Genomic_DNA"/>
</dbReference>
<dbReference type="InterPro" id="IPR043157">
    <property type="entry name" value="Dynein_AAA1S"/>
</dbReference>
<feature type="non-terminal residue" evidence="16">
    <location>
        <position position="1"/>
    </location>
</feature>
<dbReference type="Gene3D" id="1.20.140.100">
    <property type="entry name" value="Dynein heavy chain, N-terminal domain 2"/>
    <property type="match status" value="1"/>
</dbReference>
<dbReference type="GO" id="GO:0007018">
    <property type="term" value="P:microtubule-based movement"/>
    <property type="evidence" value="ECO:0007669"/>
    <property type="project" value="InterPro"/>
</dbReference>
<dbReference type="InterPro" id="IPR003593">
    <property type="entry name" value="AAA+_ATPase"/>
</dbReference>
<keyword evidence="7" id="KW-0067">ATP-binding</keyword>
<evidence type="ECO:0000256" key="10">
    <source>
        <dbReference type="ARBA" id="ARBA00023069"/>
    </source>
</evidence>
<dbReference type="Gene3D" id="3.40.50.300">
    <property type="entry name" value="P-loop containing nucleotide triphosphate hydrolases"/>
    <property type="match status" value="2"/>
</dbReference>
<protein>
    <submittedName>
        <fullName evidence="16">DYH5 protein</fullName>
    </submittedName>
</protein>
<dbReference type="InterPro" id="IPR056759">
    <property type="entry name" value="DYH2-5-8_CC"/>
</dbReference>
<evidence type="ECO:0000256" key="14">
    <source>
        <dbReference type="SAM" id="MobiDB-lite"/>
    </source>
</evidence>
<dbReference type="FunFam" id="3.40.50.300:FF:000044">
    <property type="entry name" value="Dynein heavy chain 5, axonemal"/>
    <property type="match status" value="1"/>
</dbReference>
<keyword evidence="4" id="KW-0493">Microtubule</keyword>
<reference evidence="16 17" key="1">
    <citation type="submission" date="2019-09" db="EMBL/GenBank/DDBJ databases">
        <title>Bird 10,000 Genomes (B10K) Project - Family phase.</title>
        <authorList>
            <person name="Zhang G."/>
        </authorList>
    </citation>
    <scope>NUCLEOTIDE SEQUENCE [LARGE SCALE GENOMIC DNA]</scope>
    <source>
        <strain evidence="16">B10K-DU-001-61</strain>
        <tissue evidence="16">Muscle</tissue>
    </source>
</reference>
<dbReference type="SUPFAM" id="SSF52540">
    <property type="entry name" value="P-loop containing nucleoside triphosphate hydrolases"/>
    <property type="match status" value="2"/>
</dbReference>
<keyword evidence="13" id="KW-0966">Cell projection</keyword>
<dbReference type="GO" id="GO:0005858">
    <property type="term" value="C:axonemal dynein complex"/>
    <property type="evidence" value="ECO:0007669"/>
    <property type="project" value="TreeGrafter"/>
</dbReference>
<evidence type="ECO:0000256" key="11">
    <source>
        <dbReference type="ARBA" id="ARBA00023175"/>
    </source>
</evidence>
<dbReference type="PANTHER" id="PTHR46532">
    <property type="entry name" value="MALE FERTILITY FACTOR KL5"/>
    <property type="match status" value="1"/>
</dbReference>
<dbReference type="Gene3D" id="1.20.58.1120">
    <property type="match status" value="1"/>
</dbReference>
<dbReference type="InterPro" id="IPR042222">
    <property type="entry name" value="Dynein_2_N"/>
</dbReference>
<dbReference type="PANTHER" id="PTHR46532:SF13">
    <property type="entry name" value="CYTOPLASMIC DYNEIN 1 HEAVY CHAIN 1"/>
    <property type="match status" value="1"/>
</dbReference>
<dbReference type="GO" id="GO:0005874">
    <property type="term" value="C:microtubule"/>
    <property type="evidence" value="ECO:0007669"/>
    <property type="project" value="UniProtKB-KW"/>
</dbReference>
<dbReference type="InterPro" id="IPR026983">
    <property type="entry name" value="DHC"/>
</dbReference>
<dbReference type="Gene3D" id="1.10.8.710">
    <property type="match status" value="1"/>
</dbReference>
<evidence type="ECO:0000313" key="16">
    <source>
        <dbReference type="EMBL" id="NXI55739.1"/>
    </source>
</evidence>
<organism evidence="16 17">
    <name type="scientific">Chloroceryle aenea</name>
    <name type="common">American pygmy kingfisher</name>
    <dbReference type="NCBI Taxonomy" id="176938"/>
    <lineage>
        <taxon>Eukaryota</taxon>
        <taxon>Metazoa</taxon>
        <taxon>Chordata</taxon>
        <taxon>Craniata</taxon>
        <taxon>Vertebrata</taxon>
        <taxon>Euteleostomi</taxon>
        <taxon>Archelosauria</taxon>
        <taxon>Archosauria</taxon>
        <taxon>Dinosauria</taxon>
        <taxon>Saurischia</taxon>
        <taxon>Theropoda</taxon>
        <taxon>Coelurosauria</taxon>
        <taxon>Aves</taxon>
        <taxon>Neognathae</taxon>
        <taxon>Neoaves</taxon>
        <taxon>Telluraves</taxon>
        <taxon>Coraciimorphae</taxon>
        <taxon>Coraciiformes</taxon>
        <taxon>Cerylidae</taxon>
        <taxon>Chloroceryle</taxon>
    </lineage>
</organism>
<proteinExistence type="inferred from homology"/>
<dbReference type="GO" id="GO:0045505">
    <property type="term" value="F:dynein intermediate chain binding"/>
    <property type="evidence" value="ECO:0007669"/>
    <property type="project" value="InterPro"/>
</dbReference>
<keyword evidence="9" id="KW-0175">Coiled coil</keyword>
<dbReference type="FunFam" id="1.10.287.2620:FF:000003">
    <property type="entry name" value="Dynein, axonemal, heavy chain 5"/>
    <property type="match status" value="1"/>
</dbReference>
<dbReference type="InterPro" id="IPR013602">
    <property type="entry name" value="Dynein_heavy_linker"/>
</dbReference>
<evidence type="ECO:0000256" key="2">
    <source>
        <dbReference type="ARBA" id="ARBA00008887"/>
    </source>
</evidence>
<dbReference type="FunFam" id="1.20.58.1120:FF:000004">
    <property type="entry name" value="Dynein axonemal heavy chain 5"/>
    <property type="match status" value="1"/>
</dbReference>
<evidence type="ECO:0000313" key="17">
    <source>
        <dbReference type="Proteomes" id="UP000579406"/>
    </source>
</evidence>
<evidence type="ECO:0000256" key="9">
    <source>
        <dbReference type="ARBA" id="ARBA00023054"/>
    </source>
</evidence>
<dbReference type="Pfam" id="PF08385">
    <property type="entry name" value="DHC_N1"/>
    <property type="match status" value="1"/>
</dbReference>
<keyword evidence="6" id="KW-0547">Nucleotide-binding</keyword>
<dbReference type="OrthoDB" id="424310at2759"/>
<evidence type="ECO:0000256" key="4">
    <source>
        <dbReference type="ARBA" id="ARBA00022701"/>
    </source>
</evidence>
<keyword evidence="10" id="KW-0969">Cilium</keyword>
<feature type="domain" description="AAA+ ATPase" evidence="15">
    <location>
        <begin position="1886"/>
        <end position="2022"/>
    </location>
</feature>
<dbReference type="InterPro" id="IPR027417">
    <property type="entry name" value="P-loop_NTPase"/>
</dbReference>
<keyword evidence="12" id="KW-0206">Cytoskeleton</keyword>
<dbReference type="InterPro" id="IPR042228">
    <property type="entry name" value="Dynein_linker_3"/>
</dbReference>
<evidence type="ECO:0000256" key="1">
    <source>
        <dbReference type="ARBA" id="ARBA00004430"/>
    </source>
</evidence>
<feature type="non-terminal residue" evidence="16">
    <location>
        <position position="2321"/>
    </location>
</feature>
<dbReference type="Gene3D" id="3.20.180.20">
    <property type="entry name" value="Dynein heavy chain, N-terminal domain 2"/>
    <property type="match status" value="1"/>
</dbReference>
<dbReference type="FunFam" id="1.20.140.100:FF:000003">
    <property type="entry name" value="Dynein, axonemal, heavy chain 5"/>
    <property type="match status" value="1"/>
</dbReference>
<dbReference type="FunFam" id="1.10.8.710:FF:000003">
    <property type="entry name" value="Dynein axonemal heavy chain 5"/>
    <property type="match status" value="1"/>
</dbReference>
<evidence type="ECO:0000256" key="12">
    <source>
        <dbReference type="ARBA" id="ARBA00023212"/>
    </source>
</evidence>
<comment type="caution">
    <text evidence="16">The sequence shown here is derived from an EMBL/GenBank/DDBJ whole genome shotgun (WGS) entry which is preliminary data.</text>
</comment>
<dbReference type="FunFam" id="3.40.50.300:FF:000543">
    <property type="entry name" value="Dynein axonemal heavy chain 5"/>
    <property type="match status" value="1"/>
</dbReference>
<evidence type="ECO:0000256" key="3">
    <source>
        <dbReference type="ARBA" id="ARBA00022490"/>
    </source>
</evidence>
<keyword evidence="11" id="KW-0505">Motor protein</keyword>
<dbReference type="Pfam" id="PF08393">
    <property type="entry name" value="DHC_N2"/>
    <property type="match status" value="1"/>
</dbReference>
<feature type="domain" description="AAA+ ATPase" evidence="15">
    <location>
        <begin position="2167"/>
        <end position="2294"/>
    </location>
</feature>
<comment type="subcellular location">
    <subcellularLocation>
        <location evidence="1">Cytoplasm</location>
        <location evidence="1">Cytoskeleton</location>
        <location evidence="1">Cilium axoneme</location>
    </subcellularLocation>
</comment>
<dbReference type="Pfam" id="PF25007">
    <property type="entry name" value="DYH2-5-8_CC"/>
    <property type="match status" value="1"/>
</dbReference>
<dbReference type="Pfam" id="PF12774">
    <property type="entry name" value="AAA_6"/>
    <property type="match status" value="1"/>
</dbReference>
<sequence>EYFGLPGPGMNSHLTKKKKAKVFVTEGKEVALTGVCIFFIRSSLLKPITAENIYQEVNFNMMNVGRDGLLKSLEQLISEIFIPALQTMDRVWVELGEPKQASNIKQDFLCSLEAFVSVLSGTQQSLLEKVSLKKCEMYDLKTLRGPSDYLMVADSIDALERIEVCMKGWIKQIDQVLAENDQLRREADDLGPRAELEYWKKKLSKFSYLTEQLKSPDVKAVLGVLTAAKSKLLKNWRVLDIRITDAANEAKDNVKYLHSLEKCYDPLYNSDPVSMMDAIPGLINAIKMIQSISQYYNTSEKISSLFVKVTNQMIIACKSYITNNDTATIWNQPQERVMEKLQVAIKLKQEYQNCFHKVKEKLKQNPSERQFDFSEMYIFGKFEAFHRRLVKIIDVFNTMKTYSVLQESKIEGLEEMITKYESIVDIMKKKDYNFLDQRKTDFDQDYEEFCKEINNLHDQLRTYMDLTIENIPNTERSLSILKKFERLQIPNLGIDEKYQKILQNYGHDIETVCKIYTRQKQDPPLARNLPPVAGKILWARHLFHRIQEPMKSFQQHPAVLRTPDGKHVIHNYNKVGKVLMEFEVIYHRGWLQQIELTKRGLQSSLLVKAPETGELFVNFDPQILTLIRETDCMAHMCLEIPPFANIIQQKRDWYKKTVNNLHMMLAEYKRIKMKIQHPVEQLMTPRLANVDDAIQPGLMLLTWTSLNIDKYINTVFYKLDELELFLDRVNDLIEFRIDAVLQEMNGVALCKLPEDEPLSCEEFLQKTKELCIKGSRTLHLKSSLVEDAANELINMLLDTEVQVRKEDKSVLPTGEIRGKNAATEEERRSKSLTSSHYSSEIWAGISPPARRKKMDLELLEEEANELLSYFNHCNTDTLLKVTRNTLDTIRKRIHVSSMINFLEKHNASKQKKSTHPIIRTSINLSIPNIIMTPSLDEVQQTLNKAVDSIVKVMKGVGQWSKERICKNKMLEIKAAVLHSESRDSDSDDGMKEIGKKNVCDAASLCLSDPVQSQNYFKSVSENKEIIKLVSLLSTAINSTKREVLAALESFSCYHHIWQRDKEETIAKLMMGNPLLSVFESEILHFRDLELKINSEPEYICVGSIALYTADLKLALSAETKAWLSSLGCHCNKKYRTEMEAIFTFIEETGKKLNCCIKDLDDIRTVMSALKEIRELQISIDTQVGPIEESYAMLNKYDLLVAKEETEKVDTLHYTWEKLLVRANEVQNELIALQPKFRGELINTVKTFTEDCEQFYVDYDQASNGPMVLGLEPQEANDRLTMFQNRFDNLFRKYITCTGGEDLFGLPVTQYPQLLEIKKQLNLLRKLYDLYNNVTDTVSGYYDILWSELDIGKINSELLEFQNRCCKLPRGVKEWQAYFDLKETIEDFSECCPLLEHMSNKAMMPRHWKRITDLTEHNFDVESETCKLRNIMEAPLLRYKEEIEDICISAVKERDIEQKLKQVIAEWDNKTFTFTNFKTRGELLLRGDSTSETIATMEDSLMILGSLMNNRYNMPFKTQIQKWVHYLSNTTDIIENWMTVQNLWIYLEAVFVGGDIAKQLPKEAKRFSNIDKSWVRIMARAHEMPNVVQCCIGDETMGQLLPHLLEQLEICQKSLTGYLERKRLLFPRFFFVSDPALLEILGQASDSHNIQAHLLNVFDNIKTVRFHERIYDRILSIASREGETIELTRPVMAEGNVEVWLSSLLKESQLSLHHVIRQAAVNIQETNFQLMEFLSTYPAQVGLLGIQMIWTRDSEKALTNARYDKKIMRKTNKFFLDLLNMLIDMTTKDLNPVERVKYETLITIHVHQRDIFDGLCCMHIKSPTDFEWLKQCRFYFNEDSDKMTIKITDVRFTYQNEFLGCTDRLVITPLTDRCYITLAQALGMNMGGAPVGPAGTGKTETIKDMGRCFGKYVVVFNCSDQMDFRGLGRIFKGLAQSGSWGCFDEFNRIDLPVLSVAAQQIAIVLTCKKEHKKTFIFTDGDNVEMNPEFGIFLTMNPGYAGRQELPENLKINFRSVAMMVPDRQIIIRVKLASCGFIANVVLARKFFTLYKLCEEQLSKQVHYDFGLRNILSVLRTLGAAKRANPTDTESTIVMHVLRDMNLSKLIDEDEPLFLSLIEDLFPDIQLDKVAYPELENAIDKQVVEAGLVCHPPWKLKMIQLFETQRVRHGLMTLGPSGAGKTVCIHTLMKAMTDCGQPHREMRMNPKAITASQMFGHLDVATNDWTDGIFSTLWRKTLRAKKGDHIWIVLDGPVDAIWIENLNSVLDDNRTLTLANGDRIPMAPNCKIVFEPDNIDNASPATVSRNGMVFMSSSILNWTPILE</sequence>
<dbReference type="Gene3D" id="1.10.287.2620">
    <property type="match status" value="1"/>
</dbReference>
<evidence type="ECO:0000259" key="15">
    <source>
        <dbReference type="SMART" id="SM00382"/>
    </source>
</evidence>
<dbReference type="SMART" id="SM00382">
    <property type="entry name" value="AAA"/>
    <property type="match status" value="2"/>
</dbReference>
<accession>A0A7K9U4R5</accession>
<name>A0A7K9U4R5_9AVES</name>
<evidence type="ECO:0000256" key="8">
    <source>
        <dbReference type="ARBA" id="ARBA00023017"/>
    </source>
</evidence>
<evidence type="ECO:0000256" key="5">
    <source>
        <dbReference type="ARBA" id="ARBA00022737"/>
    </source>
</evidence>
<dbReference type="Proteomes" id="UP000579406">
    <property type="component" value="Unassembled WGS sequence"/>
</dbReference>
<keyword evidence="5" id="KW-0677">Repeat</keyword>
<gene>
    <name evidence="16" type="primary">Dnah5_0</name>
    <name evidence="16" type="ORF">CHLAEN_R09384</name>
</gene>
<dbReference type="GO" id="GO:0005524">
    <property type="term" value="F:ATP binding"/>
    <property type="evidence" value="ECO:0007669"/>
    <property type="project" value="UniProtKB-KW"/>
</dbReference>
<evidence type="ECO:0000256" key="7">
    <source>
        <dbReference type="ARBA" id="ARBA00022840"/>
    </source>
</evidence>
<evidence type="ECO:0000256" key="13">
    <source>
        <dbReference type="ARBA" id="ARBA00023273"/>
    </source>
</evidence>
<keyword evidence="17" id="KW-1185">Reference proteome</keyword>
<dbReference type="InterPro" id="IPR013594">
    <property type="entry name" value="Dynein_heavy_tail"/>
</dbReference>
<comment type="similarity">
    <text evidence="2">Belongs to the dynein heavy chain family.</text>
</comment>
<feature type="compositionally biased region" description="Basic and acidic residues" evidence="14">
    <location>
        <begin position="816"/>
        <end position="829"/>
    </location>
</feature>
<feature type="region of interest" description="Disordered" evidence="14">
    <location>
        <begin position="812"/>
        <end position="832"/>
    </location>
</feature>
<keyword evidence="8" id="KW-0243">Dynein</keyword>
<dbReference type="GO" id="GO:0051959">
    <property type="term" value="F:dynein light intermediate chain binding"/>
    <property type="evidence" value="ECO:0007669"/>
    <property type="project" value="InterPro"/>
</dbReference>
<keyword evidence="3" id="KW-0963">Cytoplasm</keyword>